<dbReference type="PROSITE" id="PS50989">
    <property type="entry name" value="COA_CT_CTER"/>
    <property type="match status" value="1"/>
</dbReference>
<comment type="subunit">
    <text evidence="10">Acetyl-CoA carboxylase is a heterohexamer composed of biotin carboxyl carrier protein (AccB), biotin carboxylase (AccC) and two subunits each of ACCase subunit alpha (AccA) and ACCase subunit beta (AccD).</text>
</comment>
<dbReference type="Proteomes" id="UP000267841">
    <property type="component" value="Unassembled WGS sequence"/>
</dbReference>
<keyword evidence="7 10" id="KW-0443">Lipid metabolism</keyword>
<dbReference type="UniPathway" id="UPA00655">
    <property type="reaction ID" value="UER00711"/>
</dbReference>
<reference evidence="13 14" key="1">
    <citation type="submission" date="2018-10" db="EMBL/GenBank/DDBJ databases">
        <title>Genomic Encyclopedia of Archaeal and Bacterial Type Strains, Phase II (KMG-II): from individual species to whole genera.</title>
        <authorList>
            <person name="Goeker M."/>
        </authorList>
    </citation>
    <scope>NUCLEOTIDE SEQUENCE [LARGE SCALE GENOMIC DNA]</scope>
    <source>
        <strain evidence="13 14">DSM 16510</strain>
    </source>
</reference>
<feature type="domain" description="CoA carboxyltransferase C-terminal" evidence="12">
    <location>
        <begin position="29"/>
        <end position="290"/>
    </location>
</feature>
<name>A0A497XQY7_9AQUI</name>
<keyword evidence="10" id="KW-0963">Cytoplasm</keyword>
<dbReference type="Gene3D" id="3.90.226.10">
    <property type="entry name" value="2-enoyl-CoA Hydratase, Chain A, domain 1"/>
    <property type="match status" value="1"/>
</dbReference>
<dbReference type="GO" id="GO:0006633">
    <property type="term" value="P:fatty acid biosynthetic process"/>
    <property type="evidence" value="ECO:0007669"/>
    <property type="project" value="UniProtKB-KW"/>
</dbReference>
<feature type="coiled-coil region" evidence="11">
    <location>
        <begin position="2"/>
        <end position="47"/>
    </location>
</feature>
<keyword evidence="11" id="KW-0175">Coiled coil</keyword>
<evidence type="ECO:0000256" key="10">
    <source>
        <dbReference type="HAMAP-Rule" id="MF_00823"/>
    </source>
</evidence>
<keyword evidence="8 10" id="KW-0275">Fatty acid biosynthesis</keyword>
<dbReference type="EC" id="2.1.3.15" evidence="10"/>
<evidence type="ECO:0000256" key="11">
    <source>
        <dbReference type="SAM" id="Coils"/>
    </source>
</evidence>
<dbReference type="GO" id="GO:0005524">
    <property type="term" value="F:ATP binding"/>
    <property type="evidence" value="ECO:0007669"/>
    <property type="project" value="UniProtKB-KW"/>
</dbReference>
<comment type="caution">
    <text evidence="13">The sequence shown here is derived from an EMBL/GenBank/DDBJ whole genome shotgun (WGS) entry which is preliminary data.</text>
</comment>
<evidence type="ECO:0000313" key="13">
    <source>
        <dbReference type="EMBL" id="RLJ71385.1"/>
    </source>
</evidence>
<evidence type="ECO:0000256" key="9">
    <source>
        <dbReference type="ARBA" id="ARBA00049152"/>
    </source>
</evidence>
<dbReference type="GO" id="GO:2001295">
    <property type="term" value="P:malonyl-CoA biosynthetic process"/>
    <property type="evidence" value="ECO:0007669"/>
    <property type="project" value="UniProtKB-UniRule"/>
</dbReference>
<dbReference type="InterPro" id="IPR001095">
    <property type="entry name" value="Acetyl_CoA_COase_a_su"/>
</dbReference>
<dbReference type="GO" id="GO:0016743">
    <property type="term" value="F:carboxyl- or carbamoyltransferase activity"/>
    <property type="evidence" value="ECO:0007669"/>
    <property type="project" value="UniProtKB-UniRule"/>
</dbReference>
<keyword evidence="6 10" id="KW-0067">ATP-binding</keyword>
<evidence type="ECO:0000256" key="2">
    <source>
        <dbReference type="ARBA" id="ARBA00022516"/>
    </source>
</evidence>
<dbReference type="NCBIfam" id="NF004344">
    <property type="entry name" value="PRK05724.1"/>
    <property type="match status" value="1"/>
</dbReference>
<evidence type="ECO:0000256" key="5">
    <source>
        <dbReference type="ARBA" id="ARBA00022832"/>
    </source>
</evidence>
<evidence type="ECO:0000256" key="1">
    <source>
        <dbReference type="ARBA" id="ARBA00004956"/>
    </source>
</evidence>
<evidence type="ECO:0000313" key="14">
    <source>
        <dbReference type="Proteomes" id="UP000267841"/>
    </source>
</evidence>
<dbReference type="InterPro" id="IPR029045">
    <property type="entry name" value="ClpP/crotonase-like_dom_sf"/>
</dbReference>
<comment type="similarity">
    <text evidence="10">Belongs to the AccA family.</text>
</comment>
<comment type="pathway">
    <text evidence="1 10">Lipid metabolism; malonyl-CoA biosynthesis; malonyl-CoA from acetyl-CoA: step 1/1.</text>
</comment>
<evidence type="ECO:0000256" key="6">
    <source>
        <dbReference type="ARBA" id="ARBA00022840"/>
    </source>
</evidence>
<keyword evidence="3 10" id="KW-0808">Transferase</keyword>
<evidence type="ECO:0000259" key="12">
    <source>
        <dbReference type="PROSITE" id="PS50989"/>
    </source>
</evidence>
<evidence type="ECO:0000256" key="8">
    <source>
        <dbReference type="ARBA" id="ARBA00023160"/>
    </source>
</evidence>
<proteinExistence type="inferred from homology"/>
<gene>
    <name evidence="10" type="primary">accA</name>
    <name evidence="13" type="ORF">BCF55_1687</name>
</gene>
<protein>
    <recommendedName>
        <fullName evidence="10">Acetyl-coenzyme A carboxylase carboxyl transferase subunit alpha</fullName>
        <shortName evidence="10">ACCase subunit alpha</shortName>
        <shortName evidence="10">Acetyl-CoA carboxylase carboxyltransferase subunit alpha</shortName>
        <ecNumber evidence="10">2.1.3.15</ecNumber>
    </recommendedName>
</protein>
<evidence type="ECO:0000256" key="4">
    <source>
        <dbReference type="ARBA" id="ARBA00022741"/>
    </source>
</evidence>
<dbReference type="HAMAP" id="MF_00823">
    <property type="entry name" value="AcetylCoA_CT_alpha"/>
    <property type="match status" value="1"/>
</dbReference>
<evidence type="ECO:0000256" key="7">
    <source>
        <dbReference type="ARBA" id="ARBA00023098"/>
    </source>
</evidence>
<keyword evidence="4 10" id="KW-0547">Nucleotide-binding</keyword>
<dbReference type="GO" id="GO:0003989">
    <property type="term" value="F:acetyl-CoA carboxylase activity"/>
    <property type="evidence" value="ECO:0007669"/>
    <property type="project" value="InterPro"/>
</dbReference>
<keyword evidence="5 10" id="KW-0276">Fatty acid metabolism</keyword>
<comment type="function">
    <text evidence="10">Component of the acetyl coenzyme A carboxylase (ACC) complex. First, biotin carboxylase catalyzes the carboxylation of biotin on its carrier protein (BCCP) and then the CO(2) group is transferred by the carboxyltransferase to acetyl-CoA to form malonyl-CoA.</text>
</comment>
<keyword evidence="2 10" id="KW-0444">Lipid biosynthesis</keyword>
<dbReference type="NCBIfam" id="NF041504">
    <property type="entry name" value="AccA_sub"/>
    <property type="match status" value="1"/>
</dbReference>
<comment type="subcellular location">
    <subcellularLocation>
        <location evidence="10">Cytoplasm</location>
    </subcellularLocation>
</comment>
<dbReference type="InterPro" id="IPR011763">
    <property type="entry name" value="COA_CT_C"/>
</dbReference>
<sequence>MYYEYEEKLLALKEKIDNLAALYRSGNKKVERELRSLYREFKSKAKKTYSDLSPWERVQLARHPRRPHTLDYIKYLIKNFIELHGDRRFGDDKAIVAGFGYFRGEPVCVIGHEKGRGTQEKIERNFGMPHPEGYRKAIRVMKLAESYKMPVITFIDTPGAFPGIGAEERGQSEAIAQSMLTMGYLKVPTVAVVIGEGGSGGALALGVADRVCIMENAYYSVISPEGCAAILWKEQDRVKEAAKALKLTAKDLYELGVVDCIIKEPFGAAHWDHKGAAYIVGYHIRRCLQELCSKDVHTLISERVNKFKSLGAYMEG</sequence>
<comment type="catalytic activity">
    <reaction evidence="9 10">
        <text>N(6)-carboxybiotinyl-L-lysyl-[protein] + acetyl-CoA = N(6)-biotinyl-L-lysyl-[protein] + malonyl-CoA</text>
        <dbReference type="Rhea" id="RHEA:54728"/>
        <dbReference type="Rhea" id="RHEA-COMP:10505"/>
        <dbReference type="Rhea" id="RHEA-COMP:10506"/>
        <dbReference type="ChEBI" id="CHEBI:57288"/>
        <dbReference type="ChEBI" id="CHEBI:57384"/>
        <dbReference type="ChEBI" id="CHEBI:83144"/>
        <dbReference type="ChEBI" id="CHEBI:83145"/>
        <dbReference type="EC" id="2.1.3.15"/>
    </reaction>
</comment>
<dbReference type="Pfam" id="PF03255">
    <property type="entry name" value="ACCA"/>
    <property type="match status" value="1"/>
</dbReference>
<dbReference type="EMBL" id="RCCJ01000001">
    <property type="protein sequence ID" value="RLJ71385.1"/>
    <property type="molecule type" value="Genomic_DNA"/>
</dbReference>
<dbReference type="PANTHER" id="PTHR42853">
    <property type="entry name" value="ACETYL-COENZYME A CARBOXYLASE CARBOXYL TRANSFERASE SUBUNIT ALPHA"/>
    <property type="match status" value="1"/>
</dbReference>
<dbReference type="PANTHER" id="PTHR42853:SF3">
    <property type="entry name" value="ACETYL-COENZYME A CARBOXYLASE CARBOXYL TRANSFERASE SUBUNIT ALPHA, CHLOROPLASTIC"/>
    <property type="match status" value="1"/>
</dbReference>
<organism evidence="13 14">
    <name type="scientific">Hydrogenivirga caldilitoris</name>
    <dbReference type="NCBI Taxonomy" id="246264"/>
    <lineage>
        <taxon>Bacteria</taxon>
        <taxon>Pseudomonadati</taxon>
        <taxon>Aquificota</taxon>
        <taxon>Aquificia</taxon>
        <taxon>Aquificales</taxon>
        <taxon>Aquificaceae</taxon>
        <taxon>Hydrogenivirga</taxon>
    </lineage>
</organism>
<dbReference type="PRINTS" id="PR01069">
    <property type="entry name" value="ACCCTRFRASEA"/>
</dbReference>
<dbReference type="AlphaFoldDB" id="A0A497XQY7"/>
<accession>A0A497XQY7</accession>
<dbReference type="SUPFAM" id="SSF52096">
    <property type="entry name" value="ClpP/crotonase"/>
    <property type="match status" value="1"/>
</dbReference>
<dbReference type="NCBIfam" id="TIGR00513">
    <property type="entry name" value="accA"/>
    <property type="match status" value="1"/>
</dbReference>
<evidence type="ECO:0000256" key="3">
    <source>
        <dbReference type="ARBA" id="ARBA00022679"/>
    </source>
</evidence>
<dbReference type="OrthoDB" id="9808023at2"/>
<dbReference type="RefSeq" id="WP_121012723.1">
    <property type="nucleotide sequence ID" value="NZ_RCCJ01000001.1"/>
</dbReference>
<keyword evidence="14" id="KW-1185">Reference proteome</keyword>
<dbReference type="GO" id="GO:0009317">
    <property type="term" value="C:acetyl-CoA carboxylase complex"/>
    <property type="evidence" value="ECO:0007669"/>
    <property type="project" value="InterPro"/>
</dbReference>